<evidence type="ECO:0000256" key="4">
    <source>
        <dbReference type="ARBA" id="ARBA00022825"/>
    </source>
</evidence>
<feature type="active site" description="Charge relay system" evidence="5">
    <location>
        <position position="265"/>
    </location>
</feature>
<feature type="active site" description="Charge relay system" evidence="5">
    <location>
        <position position="482"/>
    </location>
</feature>
<dbReference type="PRINTS" id="PR00723">
    <property type="entry name" value="SUBTILISIN"/>
</dbReference>
<dbReference type="InterPro" id="IPR022398">
    <property type="entry name" value="Peptidase_S8_His-AS"/>
</dbReference>
<evidence type="ECO:0000259" key="7">
    <source>
        <dbReference type="PROSITE" id="PS50835"/>
    </source>
</evidence>
<evidence type="ECO:0000256" key="2">
    <source>
        <dbReference type="ARBA" id="ARBA00022670"/>
    </source>
</evidence>
<evidence type="ECO:0000256" key="1">
    <source>
        <dbReference type="ARBA" id="ARBA00011073"/>
    </source>
</evidence>
<dbReference type="InterPro" id="IPR023827">
    <property type="entry name" value="Peptidase_S8_Asp-AS"/>
</dbReference>
<proteinExistence type="inferred from homology"/>
<dbReference type="PANTHER" id="PTHR43399:SF4">
    <property type="entry name" value="CELL WALL-ASSOCIATED PROTEASE"/>
    <property type="match status" value="1"/>
</dbReference>
<dbReference type="EMBL" id="JAENIL010000028">
    <property type="protein sequence ID" value="MBK1878307.1"/>
    <property type="molecule type" value="Genomic_DNA"/>
</dbReference>
<feature type="domain" description="Ig-like" evidence="7">
    <location>
        <begin position="854"/>
        <end position="934"/>
    </location>
</feature>
<dbReference type="CDD" id="cd00096">
    <property type="entry name" value="Ig"/>
    <property type="match status" value="1"/>
</dbReference>
<dbReference type="GO" id="GO:0004252">
    <property type="term" value="F:serine-type endopeptidase activity"/>
    <property type="evidence" value="ECO:0007669"/>
    <property type="project" value="UniProtKB-UniRule"/>
</dbReference>
<dbReference type="InterPro" id="IPR013783">
    <property type="entry name" value="Ig-like_fold"/>
</dbReference>
<keyword evidence="2 5" id="KW-0645">Protease</keyword>
<evidence type="ECO:0000256" key="6">
    <source>
        <dbReference type="RuleBase" id="RU003355"/>
    </source>
</evidence>
<feature type="active site" description="Charge relay system" evidence="5">
    <location>
        <position position="320"/>
    </location>
</feature>
<dbReference type="PROSITE" id="PS00136">
    <property type="entry name" value="SUBTILASE_ASP"/>
    <property type="match status" value="1"/>
</dbReference>
<dbReference type="Pfam" id="PF00082">
    <property type="entry name" value="Peptidase_S8"/>
    <property type="match status" value="1"/>
</dbReference>
<dbReference type="InterPro" id="IPR003598">
    <property type="entry name" value="Ig_sub2"/>
</dbReference>
<dbReference type="InterPro" id="IPR051048">
    <property type="entry name" value="Peptidase_S8/S53_subtilisin"/>
</dbReference>
<organism evidence="8 9">
    <name type="scientific">Pelagicoccus mobilis</name>
    <dbReference type="NCBI Taxonomy" id="415221"/>
    <lineage>
        <taxon>Bacteria</taxon>
        <taxon>Pseudomonadati</taxon>
        <taxon>Verrucomicrobiota</taxon>
        <taxon>Opitutia</taxon>
        <taxon>Puniceicoccales</taxon>
        <taxon>Pelagicoccaceae</taxon>
        <taxon>Pelagicoccus</taxon>
    </lineage>
</organism>
<protein>
    <submittedName>
        <fullName evidence="8">S8 family serine peptidase</fullName>
    </submittedName>
</protein>
<keyword evidence="9" id="KW-1185">Reference proteome</keyword>
<dbReference type="SMART" id="SM00409">
    <property type="entry name" value="IG"/>
    <property type="match status" value="7"/>
</dbReference>
<dbReference type="SUPFAM" id="SSF48726">
    <property type="entry name" value="Immunoglobulin"/>
    <property type="match status" value="7"/>
</dbReference>
<dbReference type="PROSITE" id="PS00137">
    <property type="entry name" value="SUBTILASE_HIS"/>
    <property type="match status" value="1"/>
</dbReference>
<dbReference type="Gene3D" id="3.40.50.200">
    <property type="entry name" value="Peptidase S8/S53 domain"/>
    <property type="match status" value="1"/>
</dbReference>
<feature type="domain" description="Ig-like" evidence="7">
    <location>
        <begin position="546"/>
        <end position="626"/>
    </location>
</feature>
<evidence type="ECO:0000256" key="3">
    <source>
        <dbReference type="ARBA" id="ARBA00022801"/>
    </source>
</evidence>
<dbReference type="Proteomes" id="UP000617628">
    <property type="component" value="Unassembled WGS sequence"/>
</dbReference>
<dbReference type="CDD" id="cd07473">
    <property type="entry name" value="Peptidases_S8_Subtilisin_like"/>
    <property type="match status" value="1"/>
</dbReference>
<dbReference type="SMART" id="SM00408">
    <property type="entry name" value="IGc2"/>
    <property type="match status" value="3"/>
</dbReference>
<gene>
    <name evidence="8" type="ORF">JIN87_15610</name>
</gene>
<dbReference type="InterPro" id="IPR003599">
    <property type="entry name" value="Ig_sub"/>
</dbReference>
<feature type="domain" description="Ig-like" evidence="7">
    <location>
        <begin position="1157"/>
        <end position="1231"/>
    </location>
</feature>
<dbReference type="RefSeq" id="WP_200356519.1">
    <property type="nucleotide sequence ID" value="NZ_JAENIL010000028.1"/>
</dbReference>
<accession>A0A934S1U1</accession>
<dbReference type="InterPro" id="IPR015500">
    <property type="entry name" value="Peptidase_S8_subtilisin-rel"/>
</dbReference>
<keyword evidence="4 5" id="KW-0720">Serine protease</keyword>
<keyword evidence="3 5" id="KW-0378">Hydrolase</keyword>
<dbReference type="InterPro" id="IPR036852">
    <property type="entry name" value="Peptidase_S8/S53_dom_sf"/>
</dbReference>
<dbReference type="InterPro" id="IPR034204">
    <property type="entry name" value="PfSUB1-like_cat_dom"/>
</dbReference>
<dbReference type="InterPro" id="IPR007110">
    <property type="entry name" value="Ig-like_dom"/>
</dbReference>
<dbReference type="SUPFAM" id="SSF52743">
    <property type="entry name" value="Subtilisin-like"/>
    <property type="match status" value="1"/>
</dbReference>
<dbReference type="PANTHER" id="PTHR43399">
    <property type="entry name" value="SUBTILISIN-RELATED"/>
    <property type="match status" value="1"/>
</dbReference>
<dbReference type="PROSITE" id="PS51892">
    <property type="entry name" value="SUBTILASE"/>
    <property type="match status" value="1"/>
</dbReference>
<evidence type="ECO:0000256" key="5">
    <source>
        <dbReference type="PROSITE-ProRule" id="PRU01240"/>
    </source>
</evidence>
<evidence type="ECO:0000313" key="8">
    <source>
        <dbReference type="EMBL" id="MBK1878307.1"/>
    </source>
</evidence>
<dbReference type="InterPro" id="IPR000209">
    <property type="entry name" value="Peptidase_S8/S53_dom"/>
</dbReference>
<feature type="domain" description="Ig-like" evidence="7">
    <location>
        <begin position="770"/>
        <end position="849"/>
    </location>
</feature>
<dbReference type="Gene3D" id="2.60.40.10">
    <property type="entry name" value="Immunoglobulins"/>
    <property type="match status" value="7"/>
</dbReference>
<feature type="domain" description="Ig-like" evidence="7">
    <location>
        <begin position="1377"/>
        <end position="1456"/>
    </location>
</feature>
<comment type="caution">
    <text evidence="8">The sequence shown here is derived from an EMBL/GenBank/DDBJ whole genome shotgun (WGS) entry which is preliminary data.</text>
</comment>
<name>A0A934S1U1_9BACT</name>
<comment type="similarity">
    <text evidence="1 5 6">Belongs to the peptidase S8 family.</text>
</comment>
<reference evidence="8" key="1">
    <citation type="submission" date="2021-01" db="EMBL/GenBank/DDBJ databases">
        <title>Modified the classification status of verrucomicrobia.</title>
        <authorList>
            <person name="Feng X."/>
        </authorList>
    </citation>
    <scope>NUCLEOTIDE SEQUENCE</scope>
    <source>
        <strain evidence="8">KCTC 13126</strain>
    </source>
</reference>
<dbReference type="PROSITE" id="PS50835">
    <property type="entry name" value="IG_LIKE"/>
    <property type="match status" value="5"/>
</dbReference>
<sequence length="1950" mass="211810">MNRLKTRWMIAGCILLGAICVVIGLRQQGGVSENVEVVASRVEAPNLRFVEEGSVEALGRGFSERSGEREKAVESRLEARGRVLDQRFVAGTRMGEGRWELLLEVEDLAFPVRVVRRVLIDPSTATERTLAIEEMAADRMIVRLSDDADFQTVQEELAKRGARLGRALMGGRLYELQLASADLEAFAVALDGGLGMVAGRDYLYLEPDYVVHVSASPDDASYLDESLWGLNNLGQQGGVEDVDIDAPEAWDVRTSTGEVVVAVIDSGINYEHQDLRGNLWVNETEVPGNGLDDDGNGYVDDVYGINAVDGSGDPLDDNGHGSHCAGTIGAEGDNGLGVVGVAWSTRLMGLKFISSEGSGALSDAIECIDYAVTMGATVLNNSWGGGSYSQAMFDAIAVAEESGVVFVVASGNSGVDTDEEVDYPGGYELGNVIAVSAVDRDGELAVFSNYGLRSVDVAAPGVSILSTWFGEEDAYKSIDGTSMAAPHVSGVAALLQAEFPEATLRETVNRLKYGSKPFDSLLSKVSVGGMVSARKALDLVDAPFPPEFVVRPESEYVVNRGNALSVAVEVESEAEVMFRWFRNGSLLDGAADSFLSIENANTEDVGDYRVEVENGDGVAMALFSVSVVDPDPSLAEAFDAVGRDFFSLGDEGWSAYFSDSVTGGSSIRSGAIGDSERSVLRTRVQGPGVVSFYWRLSSEPLWDRGVLRIDGVQEKLLSTEDNWERVSIELGESRDYEFEWVYEKDGSRSMGQDALFLDGFLFESLADSAPVIVRNPESAIVGPGEHHALGVEALGESLEYQWFFEGEAIEGEESDLLVLFGVQAEDDGVYRVVVSNAHGEVESARARVRIEEVPVSILTSPVDQTRRSGESVLFSAVVEGALPIGYQWYKNGLPLVGAVGSRLFIDNLDTSDAGEYFLRVGNAHTDEPVESEVAVLSIEDFVLKPEIVKQPIGGYWQSGDAFRLSVVAEGGQPYSFQWYSDGEAIAGATEQVFEKAAEAGDSGGYRVLVSNAQGQTWSEWADVVVVGDLAEALEFPGSEWDLSGAHYLFSQGDVSFDGEDALQTSPVNSLLPQFHGMKTEVVGPANFSVYWKQAGATGFSGVSLYLDDELQVELRDESDWRRVFVKIPEGSHSLEFRIRNELGCRIWLDQVELSQTPVLYSQPESRVLLEGESLSLAVDAFGEEPVSFQWFKDEILVGGAESNVYSPNGNGLELVGRYWVEVENAHGKAVSEVAEVDYLEDASGIFGEGTVLFDLDKDSDWEVWKREGDAFQLRSRPAIGGESRRLEGTASGPGVLVLSVAMRSSVCCPSLEIAVDGAAVDGVVTRSGEFDELEYARFHIALDEGEHLLSLDFLAAEDFLGRSQFGVLSGAYVTSDPVFVRHPSNVRALEGEAVELSVELFEEGGVSFQWYREDGTPVSGAGESVFRIESLVEVDDGFYYCEATVPSGGTARSELARVEVIQGFYEAVGVDFGRFSSGMDLWIPQAGAGWDGGEALAFEADRASGLSSLWLDLDGAAGSASALRFRIKIEGQAERSYVEVTQPKGKVFKFFENTDWQEVVVPIDAEAPLKSLVFSVLMGDTELGGSMEVLLDDFELVRYPVVYDDLADVVALYGLDVLLEPRVSGTGLSYQWYRDEVALAGANQPSLQLKSSFSNRGKYRLRAWNSHGEVFTRENELGLMEEGYGAEVVRRGAFSLEGETLWSREEEGLANSGPLLAVEGVSRGESSDLYFQVKGPGVFKFDWRLAASRNEEKLYCYIYDTLVGGVYSGDRWRSFSLELPEEAVYPFRVSLTSFGGDAFPGGQAWVDNFRFSEDATNGYGSWVEDAFAGSEVPEEGRRREADADGDGVANGVEYLLRLDPTSIDDYPSPKIIEDDGSLQALLDFDLNLAARDARVGLEISEDLEVWYPMESVLLLGEGGDESSVLLSPIDDEDRGSSLFVRVAVYFDLVD</sequence>
<dbReference type="InterPro" id="IPR023828">
    <property type="entry name" value="Peptidase_S8_Ser-AS"/>
</dbReference>
<evidence type="ECO:0000313" key="9">
    <source>
        <dbReference type="Proteomes" id="UP000617628"/>
    </source>
</evidence>
<dbReference type="GO" id="GO:0006508">
    <property type="term" value="P:proteolysis"/>
    <property type="evidence" value="ECO:0007669"/>
    <property type="project" value="UniProtKB-KW"/>
</dbReference>
<dbReference type="PROSITE" id="PS00138">
    <property type="entry name" value="SUBTILASE_SER"/>
    <property type="match status" value="1"/>
</dbReference>
<dbReference type="InterPro" id="IPR036179">
    <property type="entry name" value="Ig-like_dom_sf"/>
</dbReference>